<name>A0A8T1FQG0_9STRA</name>
<evidence type="ECO:0000313" key="3">
    <source>
        <dbReference type="Proteomes" id="UP000697107"/>
    </source>
</evidence>
<dbReference type="Proteomes" id="UP000697107">
    <property type="component" value="Unassembled WGS sequence"/>
</dbReference>
<feature type="region of interest" description="Disordered" evidence="1">
    <location>
        <begin position="46"/>
        <end position="66"/>
    </location>
</feature>
<reference evidence="2" key="1">
    <citation type="submission" date="2018-10" db="EMBL/GenBank/DDBJ databases">
        <title>Effector identification in a new, highly contiguous assembly of the strawberry crown rot pathogen Phytophthora cactorum.</title>
        <authorList>
            <person name="Armitage A.D."/>
            <person name="Nellist C.F."/>
            <person name="Bates H."/>
            <person name="Vickerstaff R.J."/>
            <person name="Harrison R.J."/>
        </authorList>
    </citation>
    <scope>NUCLEOTIDE SEQUENCE</scope>
    <source>
        <strain evidence="2">P415</strain>
    </source>
</reference>
<dbReference type="EMBL" id="RCML01000557">
    <property type="protein sequence ID" value="KAG2973872.1"/>
    <property type="molecule type" value="Genomic_DNA"/>
</dbReference>
<organism evidence="2 3">
    <name type="scientific">Phytophthora cactorum</name>
    <dbReference type="NCBI Taxonomy" id="29920"/>
    <lineage>
        <taxon>Eukaryota</taxon>
        <taxon>Sar</taxon>
        <taxon>Stramenopiles</taxon>
        <taxon>Oomycota</taxon>
        <taxon>Peronosporomycetes</taxon>
        <taxon>Peronosporales</taxon>
        <taxon>Peronosporaceae</taxon>
        <taxon>Phytophthora</taxon>
    </lineage>
</organism>
<comment type="caution">
    <text evidence="2">The sequence shown here is derived from an EMBL/GenBank/DDBJ whole genome shotgun (WGS) entry which is preliminary data.</text>
</comment>
<proteinExistence type="predicted"/>
<protein>
    <submittedName>
        <fullName evidence="2">Uncharacterized protein</fullName>
    </submittedName>
</protein>
<evidence type="ECO:0000256" key="1">
    <source>
        <dbReference type="SAM" id="MobiDB-lite"/>
    </source>
</evidence>
<evidence type="ECO:0000313" key="2">
    <source>
        <dbReference type="EMBL" id="KAG2973872.1"/>
    </source>
</evidence>
<feature type="compositionally biased region" description="Polar residues" evidence="1">
    <location>
        <begin position="57"/>
        <end position="66"/>
    </location>
</feature>
<gene>
    <name evidence="2" type="ORF">PC118_g14875</name>
</gene>
<sequence>MVKVDNTMNDYLQQAEELAHFGQTWELDPSNMSTTTSDTFGRFAQRSAEAVKARSQPRPTTCGSSTVGRAGICPKLLKVTDVYYAAGVVAAKDGGAVEFDVGLRRNVQIAQGSVERRRELAADVVMTAPE</sequence>
<dbReference type="AlphaFoldDB" id="A0A8T1FQG0"/>
<accession>A0A8T1FQG0</accession>